<dbReference type="InterPro" id="IPR001182">
    <property type="entry name" value="FtsW/RodA"/>
</dbReference>
<feature type="transmembrane region" description="Helical" evidence="7">
    <location>
        <begin position="466"/>
        <end position="484"/>
    </location>
</feature>
<dbReference type="GO" id="GO:0032153">
    <property type="term" value="C:cell division site"/>
    <property type="evidence" value="ECO:0007669"/>
    <property type="project" value="TreeGrafter"/>
</dbReference>
<dbReference type="PROSITE" id="PS50006">
    <property type="entry name" value="FHA_DOMAIN"/>
    <property type="match status" value="1"/>
</dbReference>
<dbReference type="AlphaFoldDB" id="A0A9D2T4T6"/>
<keyword evidence="4 7" id="KW-1133">Transmembrane helix</keyword>
<dbReference type="Pfam" id="PF01098">
    <property type="entry name" value="FTSW_RODA_SPOVE"/>
    <property type="match status" value="1"/>
</dbReference>
<evidence type="ECO:0000313" key="10">
    <source>
        <dbReference type="Proteomes" id="UP000823906"/>
    </source>
</evidence>
<keyword evidence="5 7" id="KW-0472">Membrane</keyword>
<feature type="transmembrane region" description="Helical" evidence="7">
    <location>
        <begin position="161"/>
        <end position="183"/>
    </location>
</feature>
<evidence type="ECO:0000256" key="7">
    <source>
        <dbReference type="SAM" id="Phobius"/>
    </source>
</evidence>
<dbReference type="CDD" id="cd00060">
    <property type="entry name" value="FHA"/>
    <property type="match status" value="1"/>
</dbReference>
<feature type="region of interest" description="Disordered" evidence="6">
    <location>
        <begin position="570"/>
        <end position="592"/>
    </location>
</feature>
<reference evidence="9" key="1">
    <citation type="journal article" date="2021" name="PeerJ">
        <title>Extensive microbial diversity within the chicken gut microbiome revealed by metagenomics and culture.</title>
        <authorList>
            <person name="Gilroy R."/>
            <person name="Ravi A."/>
            <person name="Getino M."/>
            <person name="Pursley I."/>
            <person name="Horton D.L."/>
            <person name="Alikhan N.F."/>
            <person name="Baker D."/>
            <person name="Gharbi K."/>
            <person name="Hall N."/>
            <person name="Watson M."/>
            <person name="Adriaenssens E.M."/>
            <person name="Foster-Nyarko E."/>
            <person name="Jarju S."/>
            <person name="Secka A."/>
            <person name="Antonio M."/>
            <person name="Oren A."/>
            <person name="Chaudhuri R.R."/>
            <person name="La Ragione R."/>
            <person name="Hildebrand F."/>
            <person name="Pallen M.J."/>
        </authorList>
    </citation>
    <scope>NUCLEOTIDE SEQUENCE</scope>
    <source>
        <strain evidence="9">ChiSjej5B23-2810</strain>
    </source>
</reference>
<protein>
    <submittedName>
        <fullName evidence="9">FtsW/RodA/SpoVE family cell cycle protein</fullName>
    </submittedName>
</protein>
<evidence type="ECO:0000259" key="8">
    <source>
        <dbReference type="PROSITE" id="PS50006"/>
    </source>
</evidence>
<gene>
    <name evidence="9" type="ORF">H9703_02800</name>
</gene>
<evidence type="ECO:0000256" key="6">
    <source>
        <dbReference type="SAM" id="MobiDB-lite"/>
    </source>
</evidence>
<evidence type="ECO:0000256" key="1">
    <source>
        <dbReference type="ARBA" id="ARBA00004141"/>
    </source>
</evidence>
<dbReference type="PANTHER" id="PTHR30474">
    <property type="entry name" value="CELL CYCLE PROTEIN"/>
    <property type="match status" value="1"/>
</dbReference>
<feature type="transmembrane region" description="Helical" evidence="7">
    <location>
        <begin position="339"/>
        <end position="372"/>
    </location>
</feature>
<feature type="transmembrane region" description="Helical" evidence="7">
    <location>
        <begin position="496"/>
        <end position="520"/>
    </location>
</feature>
<feature type="domain" description="FHA" evidence="8">
    <location>
        <begin position="69"/>
        <end position="119"/>
    </location>
</feature>
<feature type="transmembrane region" description="Helical" evidence="7">
    <location>
        <begin position="276"/>
        <end position="294"/>
    </location>
</feature>
<evidence type="ECO:0000313" key="9">
    <source>
        <dbReference type="EMBL" id="HJC45060.1"/>
    </source>
</evidence>
<keyword evidence="3" id="KW-0133">Cell shape</keyword>
<keyword evidence="2 7" id="KW-0812">Transmembrane</keyword>
<dbReference type="Gene3D" id="2.60.200.20">
    <property type="match status" value="1"/>
</dbReference>
<evidence type="ECO:0000256" key="3">
    <source>
        <dbReference type="ARBA" id="ARBA00022960"/>
    </source>
</evidence>
<dbReference type="SUPFAM" id="SSF49879">
    <property type="entry name" value="SMAD/FHA domain"/>
    <property type="match status" value="1"/>
</dbReference>
<evidence type="ECO:0000256" key="5">
    <source>
        <dbReference type="ARBA" id="ARBA00023136"/>
    </source>
</evidence>
<organism evidence="9 10">
    <name type="scientific">Candidatus Faecalibacterium faecigallinarum</name>
    <dbReference type="NCBI Taxonomy" id="2838577"/>
    <lineage>
        <taxon>Bacteria</taxon>
        <taxon>Bacillati</taxon>
        <taxon>Bacillota</taxon>
        <taxon>Clostridia</taxon>
        <taxon>Eubacteriales</taxon>
        <taxon>Oscillospiraceae</taxon>
        <taxon>Faecalibacterium</taxon>
    </lineage>
</organism>
<dbReference type="SMART" id="SM00240">
    <property type="entry name" value="FHA"/>
    <property type="match status" value="1"/>
</dbReference>
<dbReference type="PANTHER" id="PTHR30474:SF3">
    <property type="entry name" value="PEPTIDOGLYCAN GLYCOSYLTRANSFERASE RODA"/>
    <property type="match status" value="1"/>
</dbReference>
<comment type="caution">
    <text evidence="9">The sequence shown here is derived from an EMBL/GenBank/DDBJ whole genome shotgun (WGS) entry which is preliminary data.</text>
</comment>
<dbReference type="GO" id="GO:0051301">
    <property type="term" value="P:cell division"/>
    <property type="evidence" value="ECO:0007669"/>
    <property type="project" value="InterPro"/>
</dbReference>
<feature type="transmembrane region" description="Helical" evidence="7">
    <location>
        <begin position="217"/>
        <end position="237"/>
    </location>
</feature>
<feature type="compositionally biased region" description="Acidic residues" evidence="6">
    <location>
        <begin position="583"/>
        <end position="592"/>
    </location>
</feature>
<dbReference type="InterPro" id="IPR008984">
    <property type="entry name" value="SMAD_FHA_dom_sf"/>
</dbReference>
<dbReference type="Pfam" id="PF00498">
    <property type="entry name" value="FHA"/>
    <property type="match status" value="1"/>
</dbReference>
<sequence length="592" mass="64047">MDLLLQWLTDNPQFCGWFTTLVRFLFPILALMILIRTIHSLLTVPCLPEVWAYLTLPNGAQEPLTHWENILGRGGNSDVILNYPVVSRQHAALIRREDDTWTAYDLGSKGGVTVNGRAVEKSAPVQYGDVIGLGGVETVLLPLSPEEKAQRRQRRRAYRPVSPWLGLILLTVFQVLTAVQLTISEGENATAVIPLTFLLLTGVMWLYFLVLRACRQVGFEMETIAFFLSTLSLAVTASSNTGALLKQFLCVAMGLAGFLVLGIFLRDLDRAKKIRWLMAGAAIALAAVTLLPGVPTQYGAANWLTIAGVSVQPSELAKICYIFAGAATLERLFHKRNLGLFILLTGVCLGCLALMSDFGTAAIFFVTFLVIAYLRSGDWATLALICGGGVFAVLTVLSLKPYILRRFATWGHAWQNASTGSGYQQTRTMASAASGGLVGVGPGEGWLHNVAAGDTDLVFGMLCEEWGLIIALLAVGSVITLAVFAVRACRAGRSSFYVIAACAATSMMVFQTCLNVFGAVDILPLTGVTFPFVSNGGTSMISSWGLLAFLKATDTRPNASFAIRLPSRREDRKNAALAPQAGEEWEADYEEN</sequence>
<evidence type="ECO:0000256" key="2">
    <source>
        <dbReference type="ARBA" id="ARBA00022692"/>
    </source>
</evidence>
<feature type="transmembrane region" description="Helical" evidence="7">
    <location>
        <begin position="16"/>
        <end position="35"/>
    </location>
</feature>
<name>A0A9D2T4T6_9FIRM</name>
<feature type="transmembrane region" description="Helical" evidence="7">
    <location>
        <begin position="379"/>
        <end position="399"/>
    </location>
</feature>
<comment type="subcellular location">
    <subcellularLocation>
        <location evidence="1">Membrane</location>
        <topology evidence="1">Multi-pass membrane protein</topology>
    </subcellularLocation>
</comment>
<dbReference type="GO" id="GO:0015648">
    <property type="term" value="F:lipid-linked peptidoglycan transporter activity"/>
    <property type="evidence" value="ECO:0007669"/>
    <property type="project" value="TreeGrafter"/>
</dbReference>
<dbReference type="Proteomes" id="UP000823906">
    <property type="component" value="Unassembled WGS sequence"/>
</dbReference>
<reference evidence="9" key="2">
    <citation type="submission" date="2021-04" db="EMBL/GenBank/DDBJ databases">
        <authorList>
            <person name="Gilroy R."/>
        </authorList>
    </citation>
    <scope>NUCLEOTIDE SEQUENCE</scope>
    <source>
        <strain evidence="9">ChiSjej5B23-2810</strain>
    </source>
</reference>
<dbReference type="GO" id="GO:0005886">
    <property type="term" value="C:plasma membrane"/>
    <property type="evidence" value="ECO:0007669"/>
    <property type="project" value="TreeGrafter"/>
</dbReference>
<dbReference type="EMBL" id="DWWN01000023">
    <property type="protein sequence ID" value="HJC45060.1"/>
    <property type="molecule type" value="Genomic_DNA"/>
</dbReference>
<accession>A0A9D2T4T6</accession>
<feature type="transmembrane region" description="Helical" evidence="7">
    <location>
        <begin position="532"/>
        <end position="550"/>
    </location>
</feature>
<dbReference type="GO" id="GO:0008360">
    <property type="term" value="P:regulation of cell shape"/>
    <property type="evidence" value="ECO:0007669"/>
    <property type="project" value="UniProtKB-KW"/>
</dbReference>
<proteinExistence type="predicted"/>
<evidence type="ECO:0000256" key="4">
    <source>
        <dbReference type="ARBA" id="ARBA00022989"/>
    </source>
</evidence>
<feature type="transmembrane region" description="Helical" evidence="7">
    <location>
        <begin position="189"/>
        <end position="210"/>
    </location>
</feature>
<feature type="transmembrane region" description="Helical" evidence="7">
    <location>
        <begin position="243"/>
        <end position="264"/>
    </location>
</feature>
<dbReference type="InterPro" id="IPR000253">
    <property type="entry name" value="FHA_dom"/>
</dbReference>